<dbReference type="InterPro" id="IPR036390">
    <property type="entry name" value="WH_DNA-bd_sf"/>
</dbReference>
<keyword evidence="3" id="KW-1185">Reference proteome</keyword>
<dbReference type="PROSITE" id="PS50995">
    <property type="entry name" value="HTH_MARR_2"/>
    <property type="match status" value="1"/>
</dbReference>
<dbReference type="Proteomes" id="UP001320843">
    <property type="component" value="Unassembled WGS sequence"/>
</dbReference>
<sequence length="191" mass="20784">MGSIGGYLTCNRFLMGSFDQTERRVAHTCARYPAFPREPAVLVRLVKHLYKRVHANASGVLKAYGISPPEYEILMMLYGTPEQCITPTEVAEAASEKPANITRLTDSLCSKGLLSRTASPEDRRKVALTLQPAGIALIERLLPDVCAFLETETAALDAGEQQHLEKLLKKMLAGIDGLDAATESKTQAALP</sequence>
<dbReference type="SMART" id="SM00347">
    <property type="entry name" value="HTH_MARR"/>
    <property type="match status" value="1"/>
</dbReference>
<dbReference type="PANTHER" id="PTHR33164">
    <property type="entry name" value="TRANSCRIPTIONAL REGULATOR, MARR FAMILY"/>
    <property type="match status" value="1"/>
</dbReference>
<dbReference type="SUPFAM" id="SSF46785">
    <property type="entry name" value="Winged helix' DNA-binding domain"/>
    <property type="match status" value="1"/>
</dbReference>
<name>A0ABT3DSS0_9XANT</name>
<proteinExistence type="predicted"/>
<dbReference type="InterPro" id="IPR039422">
    <property type="entry name" value="MarR/SlyA-like"/>
</dbReference>
<feature type="domain" description="HTH marR-type" evidence="1">
    <location>
        <begin position="39"/>
        <end position="173"/>
    </location>
</feature>
<dbReference type="InterPro" id="IPR036388">
    <property type="entry name" value="WH-like_DNA-bd_sf"/>
</dbReference>
<evidence type="ECO:0000259" key="1">
    <source>
        <dbReference type="PROSITE" id="PS50995"/>
    </source>
</evidence>
<accession>A0ABT3DSS0</accession>
<dbReference type="EMBL" id="JANFWR010000006">
    <property type="protein sequence ID" value="MCW0398547.1"/>
    <property type="molecule type" value="Genomic_DNA"/>
</dbReference>
<organism evidence="2 3">
    <name type="scientific">Xanthomonas sacchari</name>
    <dbReference type="NCBI Taxonomy" id="56458"/>
    <lineage>
        <taxon>Bacteria</taxon>
        <taxon>Pseudomonadati</taxon>
        <taxon>Pseudomonadota</taxon>
        <taxon>Gammaproteobacteria</taxon>
        <taxon>Lysobacterales</taxon>
        <taxon>Lysobacteraceae</taxon>
        <taxon>Xanthomonas</taxon>
    </lineage>
</organism>
<dbReference type="PRINTS" id="PR00598">
    <property type="entry name" value="HTHMARR"/>
</dbReference>
<protein>
    <submittedName>
        <fullName evidence="2">Transcriptional repressor MprA</fullName>
    </submittedName>
</protein>
<dbReference type="InterPro" id="IPR000835">
    <property type="entry name" value="HTH_MarR-typ"/>
</dbReference>
<evidence type="ECO:0000313" key="3">
    <source>
        <dbReference type="Proteomes" id="UP001320843"/>
    </source>
</evidence>
<evidence type="ECO:0000313" key="2">
    <source>
        <dbReference type="EMBL" id="MCW0398547.1"/>
    </source>
</evidence>
<dbReference type="PANTHER" id="PTHR33164:SF43">
    <property type="entry name" value="HTH-TYPE TRANSCRIPTIONAL REPRESSOR YETL"/>
    <property type="match status" value="1"/>
</dbReference>
<dbReference type="Gene3D" id="1.10.10.10">
    <property type="entry name" value="Winged helix-like DNA-binding domain superfamily/Winged helix DNA-binding domain"/>
    <property type="match status" value="1"/>
</dbReference>
<dbReference type="Pfam" id="PF01047">
    <property type="entry name" value="MarR"/>
    <property type="match status" value="1"/>
</dbReference>
<gene>
    <name evidence="2" type="ORF">NB700_001103</name>
</gene>
<reference evidence="2 3" key="1">
    <citation type="submission" date="2022-06" db="EMBL/GenBank/DDBJ databases">
        <title>Dynamics of rice microbiomes reveals core vertical transmitted seed endophytes.</title>
        <authorList>
            <person name="Liao K."/>
            <person name="Zhang X."/>
        </authorList>
    </citation>
    <scope>NUCLEOTIDE SEQUENCE [LARGE SCALE GENOMIC DNA]</scope>
    <source>
        <strain evidence="2 3">YT10-10-1</strain>
    </source>
</reference>
<comment type="caution">
    <text evidence="2">The sequence shown here is derived from an EMBL/GenBank/DDBJ whole genome shotgun (WGS) entry which is preliminary data.</text>
</comment>